<dbReference type="SMART" id="SM00671">
    <property type="entry name" value="SEL1"/>
    <property type="match status" value="1"/>
</dbReference>
<gene>
    <name evidence="3" type="ORF">PQG83_14655</name>
</gene>
<feature type="transmembrane region" description="Helical" evidence="2">
    <location>
        <begin position="12"/>
        <end position="35"/>
    </location>
</feature>
<dbReference type="SMART" id="SM00028">
    <property type="entry name" value="TPR"/>
    <property type="match status" value="11"/>
</dbReference>
<dbReference type="EMBL" id="CP116968">
    <property type="protein sequence ID" value="WNM60991.1"/>
    <property type="molecule type" value="Genomic_DNA"/>
</dbReference>
<feature type="repeat" description="TPR" evidence="1">
    <location>
        <begin position="407"/>
        <end position="440"/>
    </location>
</feature>
<feature type="repeat" description="TPR" evidence="1">
    <location>
        <begin position="268"/>
        <end position="301"/>
    </location>
</feature>
<dbReference type="Pfam" id="PF13414">
    <property type="entry name" value="TPR_11"/>
    <property type="match status" value="1"/>
</dbReference>
<keyword evidence="4" id="KW-1185">Reference proteome</keyword>
<protein>
    <submittedName>
        <fullName evidence="3">Tetratricopeptide repeat protein</fullName>
    </submittedName>
</protein>
<feature type="repeat" description="TPR" evidence="1">
    <location>
        <begin position="200"/>
        <end position="233"/>
    </location>
</feature>
<accession>A0AA96JZC5</accession>
<dbReference type="Gene3D" id="1.25.40.10">
    <property type="entry name" value="Tetratricopeptide repeat domain"/>
    <property type="match status" value="4"/>
</dbReference>
<sequence>MAKFLLMVNRGVPAYLTVWAVMLGFFLSLGLFFVYPSSAEVTDASQADSSTIHDSAEAHLQLGIDFFLTNELDVAIDEFRETARQRPGYADAYHNLGVALAKTGDLKGAIAAWSQAERLDFHTASLRYHLSALVSYNYGISLVRDGRLAQALAQWRAVLRLQPDFFEAHYALGLGYLAAGDPVQAVAHFQATIHDATHWAHAYEALGLAYYASHENTLAEQAWRRALALEPELPKVYANLGLLRLQEGNYHEAIGHSRKALVLQPDLVAAHYNIGVALFAKGDESASVPSLERAISLDPRLTSARLLLGVVWSRQGNWAQAASLWREALRRDPFAKDGVWLHYNLGVAMAAMGLVDEAAVEFDVVTGQRPEWAPGWSQLGSALLATRQWERAVVALQSASRLQPAWAHLHFAIGKAQAEAGNLSQAVAAFQRAVEVEPQFVDAWFHLGVVLRAQNRTGEAVEPLRLAAEGGSGEAQSLLASMYANGSGVDRNIPLAMLWWFRSSRATMADSLTQTAREQLSQFRRGLHRHLFSPGDRQEVLTGFGLIREDLHRLAPPHPMSNQVANDEGSWDHLTPNEPVVAWVIDQALAGDQSAQHTLHAWYVNGERGRLVPADPQIRNYFLQTAKEGDPFSCQVVRAVAPESSERFSADWQLAANGCPDQTVMPGL</sequence>
<dbReference type="RefSeq" id="WP_312742494.1">
    <property type="nucleotide sequence ID" value="NZ_CP116968.1"/>
</dbReference>
<feature type="repeat" description="TPR" evidence="1">
    <location>
        <begin position="234"/>
        <end position="267"/>
    </location>
</feature>
<dbReference type="InterPro" id="IPR019734">
    <property type="entry name" value="TPR_rpt"/>
</dbReference>
<dbReference type="PROSITE" id="PS50293">
    <property type="entry name" value="TPR_REGION"/>
    <property type="match status" value="1"/>
</dbReference>
<keyword evidence="2" id="KW-0812">Transmembrane</keyword>
<evidence type="ECO:0000313" key="3">
    <source>
        <dbReference type="EMBL" id="WNM60991.1"/>
    </source>
</evidence>
<proteinExistence type="predicted"/>
<evidence type="ECO:0000256" key="1">
    <source>
        <dbReference type="PROSITE-ProRule" id="PRU00339"/>
    </source>
</evidence>
<evidence type="ECO:0000256" key="2">
    <source>
        <dbReference type="SAM" id="Phobius"/>
    </source>
</evidence>
<keyword evidence="1" id="KW-0802">TPR repeat</keyword>
<feature type="repeat" description="TPR" evidence="1">
    <location>
        <begin position="56"/>
        <end position="89"/>
    </location>
</feature>
<feature type="repeat" description="TPR" evidence="1">
    <location>
        <begin position="90"/>
        <end position="123"/>
    </location>
</feature>
<name>A0AA96JZC5_9BACT</name>
<keyword evidence="2" id="KW-0472">Membrane</keyword>
<organism evidence="3 4">
    <name type="scientific">Candidatus Nitrospira neomarina</name>
    <dbReference type="NCBI Taxonomy" id="3020899"/>
    <lineage>
        <taxon>Bacteria</taxon>
        <taxon>Pseudomonadati</taxon>
        <taxon>Nitrospirota</taxon>
        <taxon>Nitrospiria</taxon>
        <taxon>Nitrospirales</taxon>
        <taxon>Nitrospiraceae</taxon>
        <taxon>Nitrospira</taxon>
    </lineage>
</organism>
<feature type="repeat" description="TPR" evidence="1">
    <location>
        <begin position="302"/>
        <end position="335"/>
    </location>
</feature>
<dbReference type="InterPro" id="IPR006597">
    <property type="entry name" value="Sel1-like"/>
</dbReference>
<dbReference type="AlphaFoldDB" id="A0AA96JZC5"/>
<keyword evidence="2" id="KW-1133">Transmembrane helix</keyword>
<dbReference type="InterPro" id="IPR011990">
    <property type="entry name" value="TPR-like_helical_dom_sf"/>
</dbReference>
<dbReference type="Proteomes" id="UP001302494">
    <property type="component" value="Chromosome"/>
</dbReference>
<reference evidence="3 4" key="1">
    <citation type="submission" date="2023-01" db="EMBL/GenBank/DDBJ databases">
        <title>Cultivation and genomic characterization of new, ubiquitous marine nitrite-oxidizing bacteria from the Nitrospirales.</title>
        <authorList>
            <person name="Mueller A.J."/>
            <person name="Daebeler A."/>
            <person name="Herbold C.W."/>
            <person name="Kirkegaard R.H."/>
            <person name="Daims H."/>
        </authorList>
    </citation>
    <scope>NUCLEOTIDE SEQUENCE [LARGE SCALE GENOMIC DNA]</scope>
    <source>
        <strain evidence="3 4">DK</strain>
    </source>
</reference>
<dbReference type="PANTHER" id="PTHR44998">
    <property type="match status" value="1"/>
</dbReference>
<dbReference type="KEGG" id="nneo:PQG83_14655"/>
<dbReference type="PANTHER" id="PTHR44998:SF1">
    <property type="entry name" value="UDP-N-ACETYLGLUCOSAMINE--PEPTIDE N-ACETYLGLUCOSAMINYLTRANSFERASE 110 KDA SUBUNIT"/>
    <property type="match status" value="1"/>
</dbReference>
<evidence type="ECO:0000313" key="4">
    <source>
        <dbReference type="Proteomes" id="UP001302494"/>
    </source>
</evidence>
<dbReference type="Pfam" id="PF13432">
    <property type="entry name" value="TPR_16"/>
    <property type="match status" value="4"/>
</dbReference>
<dbReference type="PROSITE" id="PS50005">
    <property type="entry name" value="TPR"/>
    <property type="match status" value="7"/>
</dbReference>
<dbReference type="SUPFAM" id="SSF48452">
    <property type="entry name" value="TPR-like"/>
    <property type="match status" value="2"/>
</dbReference>